<evidence type="ECO:0000313" key="9">
    <source>
        <dbReference type="Proteomes" id="UP000198525"/>
    </source>
</evidence>
<dbReference type="Pfam" id="PF00724">
    <property type="entry name" value="Oxidored_FMN"/>
    <property type="match status" value="1"/>
</dbReference>
<accession>A0A1G9E7L8</accession>
<dbReference type="GO" id="GO:0050661">
    <property type="term" value="F:NADP binding"/>
    <property type="evidence" value="ECO:0007669"/>
    <property type="project" value="InterPro"/>
</dbReference>
<evidence type="ECO:0000256" key="5">
    <source>
        <dbReference type="ARBA" id="ARBA00023002"/>
    </source>
</evidence>
<keyword evidence="5" id="KW-0560">Oxidoreductase</keyword>
<keyword evidence="2" id="KW-0285">Flavoprotein</keyword>
<evidence type="ECO:0000256" key="1">
    <source>
        <dbReference type="ARBA" id="ARBA00001917"/>
    </source>
</evidence>
<evidence type="ECO:0000313" key="8">
    <source>
        <dbReference type="EMBL" id="SDK72098.1"/>
    </source>
</evidence>
<dbReference type="GO" id="GO:0010181">
    <property type="term" value="F:FMN binding"/>
    <property type="evidence" value="ECO:0007669"/>
    <property type="project" value="InterPro"/>
</dbReference>
<protein>
    <submittedName>
        <fullName evidence="8">2,4-dienoyl-CoA reductase</fullName>
    </submittedName>
</protein>
<evidence type="ECO:0000256" key="4">
    <source>
        <dbReference type="ARBA" id="ARBA00022857"/>
    </source>
</evidence>
<evidence type="ECO:0000256" key="2">
    <source>
        <dbReference type="ARBA" id="ARBA00022630"/>
    </source>
</evidence>
<keyword evidence="4" id="KW-0521">NADP</keyword>
<comment type="cofactor">
    <cofactor evidence="1">
        <name>FMN</name>
        <dbReference type="ChEBI" id="CHEBI:58210"/>
    </cofactor>
</comment>
<dbReference type="CDD" id="cd02932">
    <property type="entry name" value="OYE_YqiM_FMN"/>
    <property type="match status" value="1"/>
</dbReference>
<dbReference type="SUPFAM" id="SSF51395">
    <property type="entry name" value="FMN-linked oxidoreductases"/>
    <property type="match status" value="1"/>
</dbReference>
<gene>
    <name evidence="8" type="ORF">SAMN04487954_1253</name>
</gene>
<evidence type="ECO:0000259" key="7">
    <source>
        <dbReference type="Pfam" id="PF00724"/>
    </source>
</evidence>
<dbReference type="EMBL" id="FNES01000025">
    <property type="protein sequence ID" value="SDK72098.1"/>
    <property type="molecule type" value="Genomic_DNA"/>
</dbReference>
<evidence type="ECO:0000256" key="6">
    <source>
        <dbReference type="SAM" id="MobiDB-lite"/>
    </source>
</evidence>
<dbReference type="STRING" id="376427.SAMN04487954_1253"/>
<dbReference type="PANTHER" id="PTHR43303:SF4">
    <property type="entry name" value="NADPH DEHYDROGENASE C23G7.10C-RELATED"/>
    <property type="match status" value="1"/>
</dbReference>
<name>A0A1G9E7L8_9GAMM</name>
<dbReference type="InterPro" id="IPR001155">
    <property type="entry name" value="OxRdtase_FMN_N"/>
</dbReference>
<keyword evidence="3" id="KW-0288">FMN</keyword>
<dbReference type="Gene3D" id="3.20.20.70">
    <property type="entry name" value="Aldolase class I"/>
    <property type="match status" value="1"/>
</dbReference>
<dbReference type="GO" id="GO:0003959">
    <property type="term" value="F:NADPH dehydrogenase activity"/>
    <property type="evidence" value="ECO:0007669"/>
    <property type="project" value="InterPro"/>
</dbReference>
<dbReference type="AlphaFoldDB" id="A0A1G9E7L8"/>
<dbReference type="OrthoDB" id="8523426at2"/>
<feature type="region of interest" description="Disordered" evidence="6">
    <location>
        <begin position="105"/>
        <end position="137"/>
    </location>
</feature>
<dbReference type="InterPro" id="IPR044152">
    <property type="entry name" value="YqjM-like"/>
</dbReference>
<dbReference type="InterPro" id="IPR013785">
    <property type="entry name" value="Aldolase_TIM"/>
</dbReference>
<keyword evidence="9" id="KW-1185">Reference proteome</keyword>
<dbReference type="Proteomes" id="UP000198525">
    <property type="component" value="Unassembled WGS sequence"/>
</dbReference>
<dbReference type="RefSeq" id="WP_089689110.1">
    <property type="nucleotide sequence ID" value="NZ_FNES01000025.1"/>
</dbReference>
<proteinExistence type="predicted"/>
<evidence type="ECO:0000256" key="3">
    <source>
        <dbReference type="ARBA" id="ARBA00022643"/>
    </source>
</evidence>
<sequence length="383" mass="41450">MTEHDPKLFSPFRLRGVGARNRVVISPMCQYSADEGRVNDWHLVQLGRYALGGAGLVFAEATAVSRAGRITHGDLGIWSDEHIPGLRRLADFLRTQGAVAGIQLGHAGRKGSTQRPWHGGAPLEPNSSGSTGKEGAWPTVSASALPLRENAPAPEAMDAAALMTLKQDFVNATRRALSAGFQVIELHCAHGYLLHQFLSPLSNLREDRYGGELASRCLYPLEVVEALRAAIPEDKPLLVRISAVDALEDGWTLDDSLYFARELKARGVDLIDCSSGGLGGAATASGAPRGFGFQVPYAEAIRRQVDIPTMAVGLIIEAQQAETILRQGQADLVAIAREALNNPNWALHAEQALRSEAGFEKWPEQAGWWLANRARTLKKLAKF</sequence>
<reference evidence="8 9" key="1">
    <citation type="submission" date="2016-10" db="EMBL/GenBank/DDBJ databases">
        <authorList>
            <person name="de Groot N.N."/>
        </authorList>
    </citation>
    <scope>NUCLEOTIDE SEQUENCE [LARGE SCALE GENOMIC DNA]</scope>
    <source>
        <strain evidence="8 9">CGMCC 1.6133</strain>
    </source>
</reference>
<organism evidence="8 9">
    <name type="scientific">Billgrantia gudaonensis</name>
    <dbReference type="NCBI Taxonomy" id="376427"/>
    <lineage>
        <taxon>Bacteria</taxon>
        <taxon>Pseudomonadati</taxon>
        <taxon>Pseudomonadota</taxon>
        <taxon>Gammaproteobacteria</taxon>
        <taxon>Oceanospirillales</taxon>
        <taxon>Halomonadaceae</taxon>
        <taxon>Billgrantia</taxon>
    </lineage>
</organism>
<dbReference type="PANTHER" id="PTHR43303">
    <property type="entry name" value="NADPH DEHYDROGENASE C23G7.10C-RELATED"/>
    <property type="match status" value="1"/>
</dbReference>
<feature type="domain" description="NADH:flavin oxidoreductase/NADH oxidase N-terminal" evidence="7">
    <location>
        <begin position="7"/>
        <end position="354"/>
    </location>
</feature>